<accession>A0A251S243</accession>
<name>A0A251S243_HELAN</name>
<proteinExistence type="predicted"/>
<sequence>MEPMIEFSGHLRPQLPIIRSSTHGCLVSQSCNRCNLCPLLVLVFCEFETKC</sequence>
<dbReference type="EMBL" id="MNCJ02000331">
    <property type="protein sequence ID" value="KAF5761704.1"/>
    <property type="molecule type" value="Genomic_DNA"/>
</dbReference>
<evidence type="ECO:0000313" key="1">
    <source>
        <dbReference type="EMBL" id="KAF5761704.1"/>
    </source>
</evidence>
<dbReference type="AlphaFoldDB" id="A0A251S243"/>
<keyword evidence="3" id="KW-1185">Reference proteome</keyword>
<reference evidence="2" key="2">
    <citation type="submission" date="2017-02" db="EMBL/GenBank/DDBJ databases">
        <title>Sunflower complete genome.</title>
        <authorList>
            <person name="Langlade N."/>
            <person name="Munos S."/>
        </authorList>
    </citation>
    <scope>NUCLEOTIDE SEQUENCE [LARGE SCALE GENOMIC DNA]</scope>
    <source>
        <tissue evidence="2">Leaves</tissue>
    </source>
</reference>
<reference evidence="1 3" key="1">
    <citation type="journal article" date="2017" name="Nature">
        <title>The sunflower genome provides insights into oil metabolism, flowering and Asterid evolution.</title>
        <authorList>
            <person name="Badouin H."/>
            <person name="Gouzy J."/>
            <person name="Grassa C.J."/>
            <person name="Murat F."/>
            <person name="Staton S.E."/>
            <person name="Cottret L."/>
            <person name="Lelandais-Briere C."/>
            <person name="Owens G.L."/>
            <person name="Carrere S."/>
            <person name="Mayjonade B."/>
            <person name="Legrand L."/>
            <person name="Gill N."/>
            <person name="Kane N.C."/>
            <person name="Bowers J.E."/>
            <person name="Hubner S."/>
            <person name="Bellec A."/>
            <person name="Berard A."/>
            <person name="Berges H."/>
            <person name="Blanchet N."/>
            <person name="Boniface M.C."/>
            <person name="Brunel D."/>
            <person name="Catrice O."/>
            <person name="Chaidir N."/>
            <person name="Claudel C."/>
            <person name="Donnadieu C."/>
            <person name="Faraut T."/>
            <person name="Fievet G."/>
            <person name="Helmstetter N."/>
            <person name="King M."/>
            <person name="Knapp S.J."/>
            <person name="Lai Z."/>
            <person name="Le Paslier M.C."/>
            <person name="Lippi Y."/>
            <person name="Lorenzon L."/>
            <person name="Mandel J.R."/>
            <person name="Marage G."/>
            <person name="Marchand G."/>
            <person name="Marquand E."/>
            <person name="Bret-Mestries E."/>
            <person name="Morien E."/>
            <person name="Nambeesan S."/>
            <person name="Nguyen T."/>
            <person name="Pegot-Espagnet P."/>
            <person name="Pouilly N."/>
            <person name="Raftis F."/>
            <person name="Sallet E."/>
            <person name="Schiex T."/>
            <person name="Thomas J."/>
            <person name="Vandecasteele C."/>
            <person name="Vares D."/>
            <person name="Vear F."/>
            <person name="Vautrin S."/>
            <person name="Crespi M."/>
            <person name="Mangin B."/>
            <person name="Burke J.M."/>
            <person name="Salse J."/>
            <person name="Munos S."/>
            <person name="Vincourt P."/>
            <person name="Rieseberg L.H."/>
            <person name="Langlade N.B."/>
        </authorList>
    </citation>
    <scope>NUCLEOTIDE SEQUENCE [LARGE SCALE GENOMIC DNA]</scope>
    <source>
        <strain evidence="3">cv. SF193</strain>
        <tissue evidence="1">Leaves</tissue>
    </source>
</reference>
<evidence type="ECO:0000313" key="2">
    <source>
        <dbReference type="EMBL" id="OTF92770.1"/>
    </source>
</evidence>
<reference evidence="1" key="3">
    <citation type="submission" date="2020-06" db="EMBL/GenBank/DDBJ databases">
        <title>Helianthus annuus Genome sequencing and assembly Release 2.</title>
        <authorList>
            <person name="Gouzy J."/>
            <person name="Langlade N."/>
            <person name="Munos S."/>
        </authorList>
    </citation>
    <scope>NUCLEOTIDE SEQUENCE</scope>
    <source>
        <tissue evidence="1">Leaves</tissue>
    </source>
</reference>
<evidence type="ECO:0000313" key="3">
    <source>
        <dbReference type="Proteomes" id="UP000215914"/>
    </source>
</evidence>
<protein>
    <submittedName>
        <fullName evidence="2">Uncharacterized protein</fullName>
    </submittedName>
</protein>
<gene>
    <name evidence="2" type="ORF">HannXRQ_Chr16g0525551</name>
    <name evidence="1" type="ORF">HanXRQr2_Chr16g0768151</name>
</gene>
<dbReference type="InParanoid" id="A0A251S243"/>
<dbReference type="Gramene" id="mRNA:HanXRQr2_Chr16g0768151">
    <property type="protein sequence ID" value="mRNA:HanXRQr2_Chr16g0768151"/>
    <property type="gene ID" value="HanXRQr2_Chr16g0768151"/>
</dbReference>
<organism evidence="2 3">
    <name type="scientific">Helianthus annuus</name>
    <name type="common">Common sunflower</name>
    <dbReference type="NCBI Taxonomy" id="4232"/>
    <lineage>
        <taxon>Eukaryota</taxon>
        <taxon>Viridiplantae</taxon>
        <taxon>Streptophyta</taxon>
        <taxon>Embryophyta</taxon>
        <taxon>Tracheophyta</taxon>
        <taxon>Spermatophyta</taxon>
        <taxon>Magnoliopsida</taxon>
        <taxon>eudicotyledons</taxon>
        <taxon>Gunneridae</taxon>
        <taxon>Pentapetalae</taxon>
        <taxon>asterids</taxon>
        <taxon>campanulids</taxon>
        <taxon>Asterales</taxon>
        <taxon>Asteraceae</taxon>
        <taxon>Asteroideae</taxon>
        <taxon>Heliantheae alliance</taxon>
        <taxon>Heliantheae</taxon>
        <taxon>Helianthus</taxon>
    </lineage>
</organism>
<dbReference type="Proteomes" id="UP000215914">
    <property type="component" value="Chromosome 16"/>
</dbReference>
<dbReference type="EMBL" id="CM007905">
    <property type="protein sequence ID" value="OTF92770.1"/>
    <property type="molecule type" value="Genomic_DNA"/>
</dbReference>